<evidence type="ECO:0008006" key="4">
    <source>
        <dbReference type="Google" id="ProtNLM"/>
    </source>
</evidence>
<proteinExistence type="inferred from homology"/>
<dbReference type="InterPro" id="IPR003500">
    <property type="entry name" value="RpiB_LacA_LacB"/>
</dbReference>
<dbReference type="AlphaFoldDB" id="A0A1G1VR07"/>
<evidence type="ECO:0000313" key="3">
    <source>
        <dbReference type="Proteomes" id="UP000179233"/>
    </source>
</evidence>
<dbReference type="NCBIfam" id="TIGR00689">
    <property type="entry name" value="rpiB_lacA_lacB"/>
    <property type="match status" value="1"/>
</dbReference>
<dbReference type="PIRSF" id="PIRSF005384">
    <property type="entry name" value="RpiB_LacA_B"/>
    <property type="match status" value="1"/>
</dbReference>
<evidence type="ECO:0000313" key="2">
    <source>
        <dbReference type="EMBL" id="OGY17810.1"/>
    </source>
</evidence>
<accession>A0A1G1VR07</accession>
<comment type="similarity">
    <text evidence="1">Belongs to the LacAB/RpiB family.</text>
</comment>
<dbReference type="GO" id="GO:0009052">
    <property type="term" value="P:pentose-phosphate shunt, non-oxidative branch"/>
    <property type="evidence" value="ECO:0007669"/>
    <property type="project" value="TreeGrafter"/>
</dbReference>
<dbReference type="GO" id="GO:0019316">
    <property type="term" value="P:D-allose catabolic process"/>
    <property type="evidence" value="ECO:0007669"/>
    <property type="project" value="TreeGrafter"/>
</dbReference>
<dbReference type="SUPFAM" id="SSF89623">
    <property type="entry name" value="Ribose/Galactose isomerase RpiB/AlsB"/>
    <property type="match status" value="1"/>
</dbReference>
<dbReference type="EMBL" id="MHCJ01000006">
    <property type="protein sequence ID" value="OGY17810.1"/>
    <property type="molecule type" value="Genomic_DNA"/>
</dbReference>
<organism evidence="2 3">
    <name type="scientific">Candidatus Chisholmbacteria bacterium RIFCSPHIGHO2_01_FULL_52_32</name>
    <dbReference type="NCBI Taxonomy" id="1797591"/>
    <lineage>
        <taxon>Bacteria</taxon>
        <taxon>Candidatus Chisholmiibacteriota</taxon>
    </lineage>
</organism>
<protein>
    <recommendedName>
        <fullName evidence="4">Ribose-5-phosphate isomerase</fullName>
    </recommendedName>
</protein>
<dbReference type="InterPro" id="IPR036569">
    <property type="entry name" value="RpiB_LacA_LacB_sf"/>
</dbReference>
<evidence type="ECO:0000256" key="1">
    <source>
        <dbReference type="ARBA" id="ARBA00008754"/>
    </source>
</evidence>
<dbReference type="GO" id="GO:0004751">
    <property type="term" value="F:ribose-5-phosphate isomerase activity"/>
    <property type="evidence" value="ECO:0007669"/>
    <property type="project" value="TreeGrafter"/>
</dbReference>
<comment type="caution">
    <text evidence="2">The sequence shown here is derived from an EMBL/GenBank/DDBJ whole genome shotgun (WGS) entry which is preliminary data.</text>
</comment>
<dbReference type="Pfam" id="PF02502">
    <property type="entry name" value="LacAB_rpiB"/>
    <property type="match status" value="1"/>
</dbReference>
<reference evidence="2 3" key="1">
    <citation type="journal article" date="2016" name="Nat. Commun.">
        <title>Thousands of microbial genomes shed light on interconnected biogeochemical processes in an aquifer system.</title>
        <authorList>
            <person name="Anantharaman K."/>
            <person name="Brown C.T."/>
            <person name="Hug L.A."/>
            <person name="Sharon I."/>
            <person name="Castelle C.J."/>
            <person name="Probst A.J."/>
            <person name="Thomas B.C."/>
            <person name="Singh A."/>
            <person name="Wilkins M.J."/>
            <person name="Karaoz U."/>
            <person name="Brodie E.L."/>
            <person name="Williams K.H."/>
            <person name="Hubbard S.S."/>
            <person name="Banfield J.F."/>
        </authorList>
    </citation>
    <scope>NUCLEOTIDE SEQUENCE [LARGE SCALE GENOMIC DNA]</scope>
</reference>
<dbReference type="Proteomes" id="UP000179233">
    <property type="component" value="Unassembled WGS sequence"/>
</dbReference>
<name>A0A1G1VR07_9BACT</name>
<dbReference type="Gene3D" id="3.40.1400.10">
    <property type="entry name" value="Sugar-phosphate isomerase, RpiB/LacA/LacB"/>
    <property type="match status" value="1"/>
</dbReference>
<sequence length="150" mass="16627">MRIYLGSDHRGFQLKEKIKRWLTDTQPAVVDLGNAVYDPEDDFPDFAFAVASRVAGSDDVGILLCGSGGMALVANKVRGIRAVEVSDERRAAHAKSDDHANIIALPADEVSFGQATKIISAWLDASPKRDRKYLRRLRKIEALERMVFKA</sequence>
<dbReference type="PANTHER" id="PTHR30345:SF0">
    <property type="entry name" value="DNA DAMAGE-REPAIR_TOLERATION PROTEIN DRT102"/>
    <property type="match status" value="1"/>
</dbReference>
<dbReference type="PANTHER" id="PTHR30345">
    <property type="entry name" value="RIBOSE-5-PHOSPHATE ISOMERASE B"/>
    <property type="match status" value="1"/>
</dbReference>
<gene>
    <name evidence="2" type="ORF">A2786_00605</name>
</gene>